<dbReference type="AlphaFoldDB" id="A0A5B3G9U2"/>
<dbReference type="RefSeq" id="WP_118406723.1">
    <property type="nucleotide sequence ID" value="NZ_CAUENT010000022.1"/>
</dbReference>
<reference evidence="2 3" key="1">
    <citation type="journal article" date="2019" name="Nat. Med.">
        <title>A library of human gut bacterial isolates paired with longitudinal multiomics data enables mechanistic microbiome research.</title>
        <authorList>
            <person name="Poyet M."/>
            <person name="Groussin M."/>
            <person name="Gibbons S.M."/>
            <person name="Avila-Pacheco J."/>
            <person name="Jiang X."/>
            <person name="Kearney S.M."/>
            <person name="Perrotta A.R."/>
            <person name="Berdy B."/>
            <person name="Zhao S."/>
            <person name="Lieberman T.D."/>
            <person name="Swanson P.K."/>
            <person name="Smith M."/>
            <person name="Roesemann S."/>
            <person name="Alexander J.E."/>
            <person name="Rich S.A."/>
            <person name="Livny J."/>
            <person name="Vlamakis H."/>
            <person name="Clish C."/>
            <person name="Bullock K."/>
            <person name="Deik A."/>
            <person name="Scott J."/>
            <person name="Pierce K.A."/>
            <person name="Xavier R.J."/>
            <person name="Alm E.J."/>
        </authorList>
    </citation>
    <scope>NUCLEOTIDE SEQUENCE [LARGE SCALE GENOMIC DNA]</scope>
    <source>
        <strain evidence="2 3">BIOML-A2</strain>
    </source>
</reference>
<evidence type="ECO:0000313" key="3">
    <source>
        <dbReference type="Proteomes" id="UP000323567"/>
    </source>
</evidence>
<proteinExistence type="predicted"/>
<gene>
    <name evidence="2" type="ORF">F2Y13_07720</name>
</gene>
<feature type="transmembrane region" description="Helical" evidence="1">
    <location>
        <begin position="76"/>
        <end position="96"/>
    </location>
</feature>
<feature type="transmembrane region" description="Helical" evidence="1">
    <location>
        <begin position="20"/>
        <end position="40"/>
    </location>
</feature>
<comment type="caution">
    <text evidence="2">The sequence shown here is derived from an EMBL/GenBank/DDBJ whole genome shotgun (WGS) entry which is preliminary data.</text>
</comment>
<accession>A0A5B3G9U2</accession>
<dbReference type="Proteomes" id="UP000323567">
    <property type="component" value="Unassembled WGS sequence"/>
</dbReference>
<keyword evidence="1" id="KW-0472">Membrane</keyword>
<keyword evidence="1" id="KW-1133">Transmembrane helix</keyword>
<protein>
    <submittedName>
        <fullName evidence="2">Uncharacterized protein</fullName>
    </submittedName>
</protein>
<evidence type="ECO:0000256" key="1">
    <source>
        <dbReference type="SAM" id="Phobius"/>
    </source>
</evidence>
<organism evidence="2 3">
    <name type="scientific">Alistipes shahii</name>
    <dbReference type="NCBI Taxonomy" id="328814"/>
    <lineage>
        <taxon>Bacteria</taxon>
        <taxon>Pseudomonadati</taxon>
        <taxon>Bacteroidota</taxon>
        <taxon>Bacteroidia</taxon>
        <taxon>Bacteroidales</taxon>
        <taxon>Rikenellaceae</taxon>
        <taxon>Alistipes</taxon>
    </lineage>
</organism>
<sequence>MKRLINKLVGWLNAIAKDKYQHFAVGAVIASAALIVAVPLGAWWRWLPLIVSMIAVLTAAVVKERKIDPKADMQDILWTLAGGGMVWLAILAAIIFG</sequence>
<name>A0A5B3G9U2_9BACT</name>
<dbReference type="EMBL" id="VVXK01000009">
    <property type="protein sequence ID" value="KAA2370210.1"/>
    <property type="molecule type" value="Genomic_DNA"/>
</dbReference>
<keyword evidence="1" id="KW-0812">Transmembrane</keyword>
<feature type="transmembrane region" description="Helical" evidence="1">
    <location>
        <begin position="46"/>
        <end position="64"/>
    </location>
</feature>
<evidence type="ECO:0000313" key="2">
    <source>
        <dbReference type="EMBL" id="KAA2370210.1"/>
    </source>
</evidence>